<comment type="catalytic activity">
    <reaction evidence="9 10">
        <text>hydrogencarbonate + H(+) = CO2 + H2O</text>
        <dbReference type="Rhea" id="RHEA:10748"/>
        <dbReference type="ChEBI" id="CHEBI:15377"/>
        <dbReference type="ChEBI" id="CHEBI:15378"/>
        <dbReference type="ChEBI" id="CHEBI:16526"/>
        <dbReference type="ChEBI" id="CHEBI:17544"/>
        <dbReference type="EC" id="4.2.1.1"/>
    </reaction>
</comment>
<dbReference type="RefSeq" id="WP_377511650.1">
    <property type="nucleotide sequence ID" value="NZ_JBHULU010000027.1"/>
</dbReference>
<evidence type="ECO:0000256" key="9">
    <source>
        <dbReference type="ARBA" id="ARBA00048348"/>
    </source>
</evidence>
<sequence>MKRSKTDTPSLYKKKRNRLCLFLMLATGLSACGGETETEAVSDEPAAVEADAGSAKTIEWDYENTNWEQISGTECRASVQSPVNINTQEVIEAELADIRYEYEPFPMKIVDNGHTVQVYGTERSFITVEGKRYQFKQFHFHYPSEHTINGERHPLEMHLVHQEEGTSNLAVLAVFIEEANTANPFLEKVFTQIPVQKEEEVQTEVQLTLSDYIPPSQMHYTYIGSLTTPPCTVGVDWIVFREPIQASEEQIAKFSALYANNARPVQPLNNRRVLKTEE</sequence>
<feature type="chain" id="PRO_5044998020" description="Carbonic anhydrase" evidence="10">
    <location>
        <begin position="32"/>
        <end position="278"/>
    </location>
</feature>
<evidence type="ECO:0000256" key="3">
    <source>
        <dbReference type="ARBA" id="ARBA00010718"/>
    </source>
</evidence>
<keyword evidence="7 10" id="KW-0862">Zinc</keyword>
<feature type="domain" description="Alpha-carbonic anhydrase" evidence="11">
    <location>
        <begin position="58"/>
        <end position="277"/>
    </location>
</feature>
<evidence type="ECO:0000256" key="10">
    <source>
        <dbReference type="RuleBase" id="RU367011"/>
    </source>
</evidence>
<protein>
    <recommendedName>
        <fullName evidence="5 10">Carbonic anhydrase</fullName>
        <ecNumber evidence="4 10">4.2.1.1</ecNumber>
    </recommendedName>
</protein>
<evidence type="ECO:0000256" key="2">
    <source>
        <dbReference type="ARBA" id="ARBA00002904"/>
    </source>
</evidence>
<evidence type="ECO:0000256" key="8">
    <source>
        <dbReference type="ARBA" id="ARBA00023239"/>
    </source>
</evidence>
<comment type="similarity">
    <text evidence="3 10">Belongs to the alpha-carbonic anhydrase family.</text>
</comment>
<dbReference type="PANTHER" id="PTHR18952">
    <property type="entry name" value="CARBONIC ANHYDRASE"/>
    <property type="match status" value="1"/>
</dbReference>
<evidence type="ECO:0000313" key="13">
    <source>
        <dbReference type="Proteomes" id="UP001597544"/>
    </source>
</evidence>
<evidence type="ECO:0000256" key="1">
    <source>
        <dbReference type="ARBA" id="ARBA00001947"/>
    </source>
</evidence>
<dbReference type="Gene3D" id="3.10.200.10">
    <property type="entry name" value="Alpha carbonic anhydrase"/>
    <property type="match status" value="1"/>
</dbReference>
<evidence type="ECO:0000256" key="7">
    <source>
        <dbReference type="ARBA" id="ARBA00022833"/>
    </source>
</evidence>
<dbReference type="Pfam" id="PF00194">
    <property type="entry name" value="Carb_anhydrase"/>
    <property type="match status" value="1"/>
</dbReference>
<evidence type="ECO:0000259" key="11">
    <source>
        <dbReference type="PROSITE" id="PS51144"/>
    </source>
</evidence>
<comment type="cofactor">
    <cofactor evidence="1 10">
        <name>Zn(2+)</name>
        <dbReference type="ChEBI" id="CHEBI:29105"/>
    </cofactor>
</comment>
<dbReference type="SMART" id="SM01057">
    <property type="entry name" value="Carb_anhydrase"/>
    <property type="match status" value="1"/>
</dbReference>
<accession>A0ABW5IT95</accession>
<organism evidence="12 13">
    <name type="scientific">Pontibacter locisalis</name>
    <dbReference type="NCBI Taxonomy" id="1719035"/>
    <lineage>
        <taxon>Bacteria</taxon>
        <taxon>Pseudomonadati</taxon>
        <taxon>Bacteroidota</taxon>
        <taxon>Cytophagia</taxon>
        <taxon>Cytophagales</taxon>
        <taxon>Hymenobacteraceae</taxon>
        <taxon>Pontibacter</taxon>
    </lineage>
</organism>
<proteinExistence type="inferred from homology"/>
<dbReference type="PROSITE" id="PS51144">
    <property type="entry name" value="ALPHA_CA_2"/>
    <property type="match status" value="1"/>
</dbReference>
<reference evidence="13" key="1">
    <citation type="journal article" date="2019" name="Int. J. Syst. Evol. Microbiol.">
        <title>The Global Catalogue of Microorganisms (GCM) 10K type strain sequencing project: providing services to taxonomists for standard genome sequencing and annotation.</title>
        <authorList>
            <consortium name="The Broad Institute Genomics Platform"/>
            <consortium name="The Broad Institute Genome Sequencing Center for Infectious Disease"/>
            <person name="Wu L."/>
            <person name="Ma J."/>
        </authorList>
    </citation>
    <scope>NUCLEOTIDE SEQUENCE [LARGE SCALE GENOMIC DNA]</scope>
    <source>
        <strain evidence="13">KCTC 42498</strain>
    </source>
</reference>
<dbReference type="EMBL" id="JBHULU010000027">
    <property type="protein sequence ID" value="MFD2515905.1"/>
    <property type="molecule type" value="Genomic_DNA"/>
</dbReference>
<evidence type="ECO:0000256" key="6">
    <source>
        <dbReference type="ARBA" id="ARBA00022723"/>
    </source>
</evidence>
<keyword evidence="13" id="KW-1185">Reference proteome</keyword>
<dbReference type="InterPro" id="IPR023561">
    <property type="entry name" value="Carbonic_anhydrase_a-class"/>
</dbReference>
<comment type="caution">
    <text evidence="12">The sequence shown here is derived from an EMBL/GenBank/DDBJ whole genome shotgun (WGS) entry which is preliminary data.</text>
</comment>
<dbReference type="Proteomes" id="UP001597544">
    <property type="component" value="Unassembled WGS sequence"/>
</dbReference>
<keyword evidence="6 10" id="KW-0479">Metal-binding</keyword>
<evidence type="ECO:0000313" key="12">
    <source>
        <dbReference type="EMBL" id="MFD2515905.1"/>
    </source>
</evidence>
<keyword evidence="8 10" id="KW-0456">Lyase</keyword>
<dbReference type="CDD" id="cd03124">
    <property type="entry name" value="alpha_CA_prokaryotic_like"/>
    <property type="match status" value="1"/>
</dbReference>
<dbReference type="InterPro" id="IPR036398">
    <property type="entry name" value="CA_dom_sf"/>
</dbReference>
<feature type="signal peptide" evidence="10">
    <location>
        <begin position="1"/>
        <end position="31"/>
    </location>
</feature>
<name>A0ABW5IT95_9BACT</name>
<dbReference type="PROSITE" id="PS51257">
    <property type="entry name" value="PROKAR_LIPOPROTEIN"/>
    <property type="match status" value="1"/>
</dbReference>
<comment type="function">
    <text evidence="2 10">Reversible hydration of carbon dioxide.</text>
</comment>
<dbReference type="PANTHER" id="PTHR18952:SF265">
    <property type="entry name" value="CARBONIC ANHYDRASE"/>
    <property type="match status" value="1"/>
</dbReference>
<keyword evidence="10" id="KW-0732">Signal</keyword>
<dbReference type="SUPFAM" id="SSF51069">
    <property type="entry name" value="Carbonic anhydrase"/>
    <property type="match status" value="1"/>
</dbReference>
<dbReference type="InterPro" id="IPR041891">
    <property type="entry name" value="Alpha_CA_prokaryot-like"/>
</dbReference>
<dbReference type="PROSITE" id="PS00162">
    <property type="entry name" value="ALPHA_CA_1"/>
    <property type="match status" value="1"/>
</dbReference>
<dbReference type="EC" id="4.2.1.1" evidence="4 10"/>
<evidence type="ECO:0000256" key="5">
    <source>
        <dbReference type="ARBA" id="ARBA00014628"/>
    </source>
</evidence>
<evidence type="ECO:0000256" key="4">
    <source>
        <dbReference type="ARBA" id="ARBA00012925"/>
    </source>
</evidence>
<dbReference type="InterPro" id="IPR018338">
    <property type="entry name" value="Carbonic_anhydrase_a-class_CS"/>
</dbReference>
<gene>
    <name evidence="12" type="ORF">ACFSRY_18685</name>
</gene>
<dbReference type="InterPro" id="IPR001148">
    <property type="entry name" value="CA_dom"/>
</dbReference>